<keyword evidence="1" id="KW-0808">Transferase</keyword>
<reference evidence="7 8" key="1">
    <citation type="submission" date="2019-07" db="EMBL/GenBank/DDBJ databases">
        <title>Whole genome shotgun sequence of Brevifollis gellanilyticus NBRC 108608.</title>
        <authorList>
            <person name="Hosoyama A."/>
            <person name="Uohara A."/>
            <person name="Ohji S."/>
            <person name="Ichikawa N."/>
        </authorList>
    </citation>
    <scope>NUCLEOTIDE SEQUENCE [LARGE SCALE GENOMIC DNA]</scope>
    <source>
        <strain evidence="7 8">NBRC 108608</strain>
    </source>
</reference>
<dbReference type="InterPro" id="IPR016024">
    <property type="entry name" value="ARM-type_fold"/>
</dbReference>
<dbReference type="Pfam" id="PF00069">
    <property type="entry name" value="Pkinase"/>
    <property type="match status" value="1"/>
</dbReference>
<evidence type="ECO:0000256" key="3">
    <source>
        <dbReference type="ARBA" id="ARBA00022777"/>
    </source>
</evidence>
<dbReference type="PROSITE" id="PS00107">
    <property type="entry name" value="PROTEIN_KINASE_ATP"/>
    <property type="match status" value="1"/>
</dbReference>
<feature type="binding site" evidence="5">
    <location>
        <position position="85"/>
    </location>
    <ligand>
        <name>ATP</name>
        <dbReference type="ChEBI" id="CHEBI:30616"/>
    </ligand>
</feature>
<keyword evidence="2 5" id="KW-0547">Nucleotide-binding</keyword>
<dbReference type="PROSITE" id="PS50011">
    <property type="entry name" value="PROTEIN_KINASE_DOM"/>
    <property type="match status" value="1"/>
</dbReference>
<keyword evidence="4 5" id="KW-0067">ATP-binding</keyword>
<feature type="domain" description="Protein kinase" evidence="6">
    <location>
        <begin position="56"/>
        <end position="302"/>
    </location>
</feature>
<gene>
    <name evidence="7" type="ORF">BGE01nite_07870</name>
</gene>
<evidence type="ECO:0000313" key="7">
    <source>
        <dbReference type="EMBL" id="GEP41496.1"/>
    </source>
</evidence>
<protein>
    <recommendedName>
        <fullName evidence="6">Protein kinase domain-containing protein</fullName>
    </recommendedName>
</protein>
<dbReference type="PANTHER" id="PTHR43289:SF6">
    <property type="entry name" value="SERINE_THREONINE-PROTEIN KINASE NEKL-3"/>
    <property type="match status" value="1"/>
</dbReference>
<evidence type="ECO:0000256" key="2">
    <source>
        <dbReference type="ARBA" id="ARBA00022741"/>
    </source>
</evidence>
<dbReference type="Gene3D" id="1.10.510.10">
    <property type="entry name" value="Transferase(Phosphotransferase) domain 1"/>
    <property type="match status" value="1"/>
</dbReference>
<organism evidence="7 8">
    <name type="scientific">Brevifollis gellanilyticus</name>
    <dbReference type="NCBI Taxonomy" id="748831"/>
    <lineage>
        <taxon>Bacteria</taxon>
        <taxon>Pseudomonadati</taxon>
        <taxon>Verrucomicrobiota</taxon>
        <taxon>Verrucomicrobiia</taxon>
        <taxon>Verrucomicrobiales</taxon>
        <taxon>Verrucomicrobiaceae</taxon>
    </lineage>
</organism>
<dbReference type="InterPro" id="IPR008271">
    <property type="entry name" value="Ser/Thr_kinase_AS"/>
</dbReference>
<dbReference type="InterPro" id="IPR011989">
    <property type="entry name" value="ARM-like"/>
</dbReference>
<dbReference type="InterPro" id="IPR011009">
    <property type="entry name" value="Kinase-like_dom_sf"/>
</dbReference>
<evidence type="ECO:0000259" key="6">
    <source>
        <dbReference type="PROSITE" id="PS50011"/>
    </source>
</evidence>
<dbReference type="SUPFAM" id="SSF48371">
    <property type="entry name" value="ARM repeat"/>
    <property type="match status" value="1"/>
</dbReference>
<sequence>MNAPTCQTCGKPLPAEAPGGICPSCLLQNTFQDASATPPAAPELELQQLSAAFPQLVIEEMIGQGGMGKVYRAQQPHLNRTVALKVLSAERAGDPEWLERFSREARALARLSHPHIVQVYDFGEKPQPYLLMEHVEGVNLRQAMQQGGLTAREALTIVPKLCDALHYAHEHDVLHRDIKPENILIDTEGRVKLVDFGLAKLRDEGVLPFSLTQSGTKLGTLAYMAPEQVEKPGDVDHRADIYSLGVVLYEMLTGELPLGRFPTPSEASGVDARLDGVVMRTLEKHREKRFQTAQEIKTHLEAAEKGPMPNKQLASVPVRWVIAGLAALLSLGLGFAWSVQKKSSKAKAAEVSVLTPAEKLKAATQKKYADAKPIRDKCSAWIASATKADSKAGQEKVLQEIREALQSKDEANVRAACWALSGLHQIDFDHAPFRPLLRGLLESESPDVRQAAIDALTSCGLEESDRARLDKLATLCTDEELSSLMFAYKELFKSDFTGANGAPALKLMERGMEAAQRDGGSMYGIDSRRVLGAIWGSKVSPEIEARLVEWSHLHEDANGDIYVGNSSLGYNTFYHALSVVQNKSRGAVKRLVQLAYHPDTTNVAGRCFWGMNGTVPDPEDQAYLAGEVIKLLGLRSDGYLWKGGLNILRGYATKDHITALQELAKRETLSSENKEALQQILLRLQRPS</sequence>
<dbReference type="SUPFAM" id="SSF56112">
    <property type="entry name" value="Protein kinase-like (PK-like)"/>
    <property type="match status" value="1"/>
</dbReference>
<proteinExistence type="predicted"/>
<dbReference type="AlphaFoldDB" id="A0A512M439"/>
<dbReference type="GO" id="GO:0004674">
    <property type="term" value="F:protein serine/threonine kinase activity"/>
    <property type="evidence" value="ECO:0007669"/>
    <property type="project" value="TreeGrafter"/>
</dbReference>
<keyword evidence="3" id="KW-0418">Kinase</keyword>
<dbReference type="SMART" id="SM00220">
    <property type="entry name" value="S_TKc"/>
    <property type="match status" value="1"/>
</dbReference>
<evidence type="ECO:0000256" key="5">
    <source>
        <dbReference type="PROSITE-ProRule" id="PRU10141"/>
    </source>
</evidence>
<dbReference type="GO" id="GO:0005524">
    <property type="term" value="F:ATP binding"/>
    <property type="evidence" value="ECO:0007669"/>
    <property type="project" value="UniProtKB-UniRule"/>
</dbReference>
<dbReference type="Gene3D" id="1.25.10.10">
    <property type="entry name" value="Leucine-rich Repeat Variant"/>
    <property type="match status" value="1"/>
</dbReference>
<dbReference type="EMBL" id="BKAG01000003">
    <property type="protein sequence ID" value="GEP41496.1"/>
    <property type="molecule type" value="Genomic_DNA"/>
</dbReference>
<comment type="caution">
    <text evidence="7">The sequence shown here is derived from an EMBL/GenBank/DDBJ whole genome shotgun (WGS) entry which is preliminary data.</text>
</comment>
<evidence type="ECO:0000313" key="8">
    <source>
        <dbReference type="Proteomes" id="UP000321577"/>
    </source>
</evidence>
<evidence type="ECO:0000256" key="1">
    <source>
        <dbReference type="ARBA" id="ARBA00022679"/>
    </source>
</evidence>
<dbReference type="RefSeq" id="WP_146848953.1">
    <property type="nucleotide sequence ID" value="NZ_BKAG01000003.1"/>
</dbReference>
<dbReference type="Gene3D" id="3.30.200.20">
    <property type="entry name" value="Phosphorylase Kinase, domain 1"/>
    <property type="match status" value="1"/>
</dbReference>
<dbReference type="PANTHER" id="PTHR43289">
    <property type="entry name" value="MITOGEN-ACTIVATED PROTEIN KINASE KINASE KINASE 20-RELATED"/>
    <property type="match status" value="1"/>
</dbReference>
<evidence type="ECO:0000256" key="4">
    <source>
        <dbReference type="ARBA" id="ARBA00022840"/>
    </source>
</evidence>
<keyword evidence="8" id="KW-1185">Reference proteome</keyword>
<dbReference type="Proteomes" id="UP000321577">
    <property type="component" value="Unassembled WGS sequence"/>
</dbReference>
<dbReference type="OrthoDB" id="6111975at2"/>
<dbReference type="InterPro" id="IPR017441">
    <property type="entry name" value="Protein_kinase_ATP_BS"/>
</dbReference>
<name>A0A512M439_9BACT</name>
<dbReference type="PROSITE" id="PS00108">
    <property type="entry name" value="PROTEIN_KINASE_ST"/>
    <property type="match status" value="1"/>
</dbReference>
<dbReference type="InterPro" id="IPR000719">
    <property type="entry name" value="Prot_kinase_dom"/>
</dbReference>
<accession>A0A512M439</accession>
<dbReference type="CDD" id="cd14014">
    <property type="entry name" value="STKc_PknB_like"/>
    <property type="match status" value="1"/>
</dbReference>